<dbReference type="EMBL" id="LUCM01009791">
    <property type="protein sequence ID" value="KAA0186382.1"/>
    <property type="molecule type" value="Genomic_DNA"/>
</dbReference>
<dbReference type="InterPro" id="IPR031424">
    <property type="entry name" value="QVR-like"/>
</dbReference>
<dbReference type="PANTHER" id="PTHR33562">
    <property type="entry name" value="ATILLA, ISOFORM B-RELATED-RELATED"/>
    <property type="match status" value="1"/>
</dbReference>
<protein>
    <recommendedName>
        <fullName evidence="6">Protein quiver</fullName>
    </recommendedName>
</protein>
<dbReference type="AlphaFoldDB" id="A0A8E0RNU9"/>
<evidence type="ECO:0008006" key="6">
    <source>
        <dbReference type="Google" id="ProtNLM"/>
    </source>
</evidence>
<keyword evidence="5" id="KW-1185">Reference proteome</keyword>
<keyword evidence="1 3" id="KW-0732">Signal</keyword>
<dbReference type="Pfam" id="PF17064">
    <property type="entry name" value="QVR"/>
    <property type="match status" value="1"/>
</dbReference>
<dbReference type="Proteomes" id="UP000728185">
    <property type="component" value="Unassembled WGS sequence"/>
</dbReference>
<reference evidence="4" key="1">
    <citation type="submission" date="2019-05" db="EMBL/GenBank/DDBJ databases">
        <title>Annotation for the trematode Fasciolopsis buski.</title>
        <authorList>
            <person name="Choi Y.-J."/>
        </authorList>
    </citation>
    <scope>NUCLEOTIDE SEQUENCE</scope>
    <source>
        <strain evidence="4">HT</strain>
        <tissue evidence="4">Whole worm</tissue>
    </source>
</reference>
<dbReference type="OrthoDB" id="6420171at2759"/>
<dbReference type="SUPFAM" id="SSF57302">
    <property type="entry name" value="Snake toxin-like"/>
    <property type="match status" value="1"/>
</dbReference>
<evidence type="ECO:0000256" key="2">
    <source>
        <dbReference type="ARBA" id="ARBA00023180"/>
    </source>
</evidence>
<organism evidence="4 5">
    <name type="scientific">Fasciolopsis buskii</name>
    <dbReference type="NCBI Taxonomy" id="27845"/>
    <lineage>
        <taxon>Eukaryota</taxon>
        <taxon>Metazoa</taxon>
        <taxon>Spiralia</taxon>
        <taxon>Lophotrochozoa</taxon>
        <taxon>Platyhelminthes</taxon>
        <taxon>Trematoda</taxon>
        <taxon>Digenea</taxon>
        <taxon>Plagiorchiida</taxon>
        <taxon>Echinostomata</taxon>
        <taxon>Echinostomatoidea</taxon>
        <taxon>Fasciolidae</taxon>
        <taxon>Fasciolopsis</taxon>
    </lineage>
</organism>
<dbReference type="GO" id="GO:0032222">
    <property type="term" value="P:regulation of synaptic transmission, cholinergic"/>
    <property type="evidence" value="ECO:0007669"/>
    <property type="project" value="InterPro"/>
</dbReference>
<dbReference type="InterPro" id="IPR050975">
    <property type="entry name" value="Sleep_regulator"/>
</dbReference>
<dbReference type="PANTHER" id="PTHR33562:SF2">
    <property type="entry name" value="PROTEIN QUIVER"/>
    <property type="match status" value="1"/>
</dbReference>
<feature type="chain" id="PRO_5034359277" description="Protein quiver" evidence="3">
    <location>
        <begin position="28"/>
        <end position="149"/>
    </location>
</feature>
<evidence type="ECO:0000313" key="4">
    <source>
        <dbReference type="EMBL" id="KAA0186382.1"/>
    </source>
</evidence>
<evidence type="ECO:0000256" key="3">
    <source>
        <dbReference type="SAM" id="SignalP"/>
    </source>
</evidence>
<feature type="signal peptide" evidence="3">
    <location>
        <begin position="1"/>
        <end position="27"/>
    </location>
</feature>
<evidence type="ECO:0000313" key="5">
    <source>
        <dbReference type="Proteomes" id="UP000728185"/>
    </source>
</evidence>
<gene>
    <name evidence="4" type="ORF">FBUS_06087</name>
</gene>
<evidence type="ECO:0000256" key="1">
    <source>
        <dbReference type="ARBA" id="ARBA00022729"/>
    </source>
</evidence>
<dbReference type="InterPro" id="IPR045860">
    <property type="entry name" value="Snake_toxin-like_sf"/>
</dbReference>
<proteinExistence type="predicted"/>
<sequence length="149" mass="16317">MVTTKIWLSALFSLLLLSVSIIQQTRGIQCYDCNSFEEEACDSIASNAVRPITCAPGIESCLKVKQVAPFHPDPVLNKTSKARILRSCGKVPLSEFGEGCIERVGTQKVSMTYCICTGDMCNLARPQSQSRFGLVSSLVTTLLLFSYQL</sequence>
<dbReference type="GO" id="GO:0030431">
    <property type="term" value="P:sleep"/>
    <property type="evidence" value="ECO:0007669"/>
    <property type="project" value="InterPro"/>
</dbReference>
<name>A0A8E0RNU9_9TREM</name>
<accession>A0A8E0RNU9</accession>
<comment type="caution">
    <text evidence="4">The sequence shown here is derived from an EMBL/GenBank/DDBJ whole genome shotgun (WGS) entry which is preliminary data.</text>
</comment>
<keyword evidence="2" id="KW-0325">Glycoprotein</keyword>